<sequence length="86" mass="9355">MCTSVIQARELGFDRMDRLMVDAPIPAPALSGAWRRQGSAAHQQAREAALQKTRKATYGEPHGPDSSATEWRRQAGSNPGKAEKPP</sequence>
<evidence type="ECO:0000313" key="2">
    <source>
        <dbReference type="EMBL" id="EJT72690.1"/>
    </source>
</evidence>
<feature type="region of interest" description="Disordered" evidence="1">
    <location>
        <begin position="33"/>
        <end position="86"/>
    </location>
</feature>
<name>J3P7Q7_GAET3</name>
<dbReference type="VEuPathDB" id="FungiDB:GGTG_09549"/>
<gene>
    <name evidence="3" type="primary">20350007</name>
    <name evidence="2" type="ORF">GGTG_09549</name>
</gene>
<reference evidence="2" key="3">
    <citation type="submission" date="2010-09" db="EMBL/GenBank/DDBJ databases">
        <title>Annotation of Gaeumannomyces graminis var. tritici R3-111a-1.</title>
        <authorList>
            <consortium name="The Broad Institute Genome Sequencing Platform"/>
            <person name="Ma L.-J."/>
            <person name="Dead R."/>
            <person name="Young S.K."/>
            <person name="Zeng Q."/>
            <person name="Gargeya S."/>
            <person name="Fitzgerald M."/>
            <person name="Haas B."/>
            <person name="Abouelleil A."/>
            <person name="Alvarado L."/>
            <person name="Arachchi H.M."/>
            <person name="Berlin A."/>
            <person name="Brown A."/>
            <person name="Chapman S.B."/>
            <person name="Chen Z."/>
            <person name="Dunbar C."/>
            <person name="Freedman E."/>
            <person name="Gearin G."/>
            <person name="Gellesch M."/>
            <person name="Goldberg J."/>
            <person name="Griggs A."/>
            <person name="Gujja S."/>
            <person name="Heiman D."/>
            <person name="Howarth C."/>
            <person name="Larson L."/>
            <person name="Lui A."/>
            <person name="MacDonald P.J.P."/>
            <person name="Mehta T."/>
            <person name="Montmayeur A."/>
            <person name="Murphy C."/>
            <person name="Neiman D."/>
            <person name="Pearson M."/>
            <person name="Priest M."/>
            <person name="Roberts A."/>
            <person name="Saif S."/>
            <person name="Shea T."/>
            <person name="Shenoy N."/>
            <person name="Sisk P."/>
            <person name="Stolte C."/>
            <person name="Sykes S."/>
            <person name="Yandava C."/>
            <person name="Wortman J."/>
            <person name="Nusbaum C."/>
            <person name="Birren B."/>
        </authorList>
    </citation>
    <scope>NUCLEOTIDE SEQUENCE</scope>
    <source>
        <strain evidence="2">R3-111a-1</strain>
    </source>
</reference>
<accession>J3P7Q7</accession>
<proteinExistence type="predicted"/>
<protein>
    <submittedName>
        <fullName evidence="2 3">Uncharacterized protein</fullName>
    </submittedName>
</protein>
<evidence type="ECO:0000313" key="4">
    <source>
        <dbReference type="Proteomes" id="UP000006039"/>
    </source>
</evidence>
<evidence type="ECO:0000256" key="1">
    <source>
        <dbReference type="SAM" id="MobiDB-lite"/>
    </source>
</evidence>
<organism evidence="2">
    <name type="scientific">Gaeumannomyces tritici (strain R3-111a-1)</name>
    <name type="common">Wheat and barley take-all root rot fungus</name>
    <name type="synonym">Gaeumannomyces graminis var. tritici</name>
    <dbReference type="NCBI Taxonomy" id="644352"/>
    <lineage>
        <taxon>Eukaryota</taxon>
        <taxon>Fungi</taxon>
        <taxon>Dikarya</taxon>
        <taxon>Ascomycota</taxon>
        <taxon>Pezizomycotina</taxon>
        <taxon>Sordariomycetes</taxon>
        <taxon>Sordariomycetidae</taxon>
        <taxon>Magnaporthales</taxon>
        <taxon>Magnaporthaceae</taxon>
        <taxon>Gaeumannomyces</taxon>
    </lineage>
</organism>
<keyword evidence="4" id="KW-1185">Reference proteome</keyword>
<dbReference type="EMBL" id="GL385399">
    <property type="protein sequence ID" value="EJT72690.1"/>
    <property type="molecule type" value="Genomic_DNA"/>
</dbReference>
<dbReference type="EnsemblFungi" id="EJT72690">
    <property type="protein sequence ID" value="EJT72690"/>
    <property type="gene ID" value="GGTG_09549"/>
</dbReference>
<dbReference type="AlphaFoldDB" id="J3P7Q7"/>
<dbReference type="HOGENOM" id="CLU_2498021_0_0_1"/>
<reference evidence="4" key="1">
    <citation type="submission" date="2010-07" db="EMBL/GenBank/DDBJ databases">
        <title>The genome sequence of Gaeumannomyces graminis var. tritici strain R3-111a-1.</title>
        <authorList>
            <consortium name="The Broad Institute Genome Sequencing Platform"/>
            <person name="Ma L.-J."/>
            <person name="Dead R."/>
            <person name="Young S."/>
            <person name="Zeng Q."/>
            <person name="Koehrsen M."/>
            <person name="Alvarado L."/>
            <person name="Berlin A."/>
            <person name="Chapman S.B."/>
            <person name="Chen Z."/>
            <person name="Freedman E."/>
            <person name="Gellesch M."/>
            <person name="Goldberg J."/>
            <person name="Griggs A."/>
            <person name="Gujja S."/>
            <person name="Heilman E.R."/>
            <person name="Heiman D."/>
            <person name="Hepburn T."/>
            <person name="Howarth C."/>
            <person name="Jen D."/>
            <person name="Larson L."/>
            <person name="Mehta T."/>
            <person name="Neiman D."/>
            <person name="Pearson M."/>
            <person name="Roberts A."/>
            <person name="Saif S."/>
            <person name="Shea T."/>
            <person name="Shenoy N."/>
            <person name="Sisk P."/>
            <person name="Stolte C."/>
            <person name="Sykes S."/>
            <person name="Walk T."/>
            <person name="White J."/>
            <person name="Yandava C."/>
            <person name="Haas B."/>
            <person name="Nusbaum C."/>
            <person name="Birren B."/>
        </authorList>
    </citation>
    <scope>NUCLEOTIDE SEQUENCE [LARGE SCALE GENOMIC DNA]</scope>
    <source>
        <strain evidence="4">R3-111a-1</strain>
    </source>
</reference>
<reference evidence="2" key="2">
    <citation type="submission" date="2010-07" db="EMBL/GenBank/DDBJ databases">
        <authorList>
            <consortium name="The Broad Institute Genome Sequencing Platform"/>
            <consortium name="Broad Institute Genome Sequencing Center for Infectious Disease"/>
            <person name="Ma L.-J."/>
            <person name="Dead R."/>
            <person name="Young S."/>
            <person name="Zeng Q."/>
            <person name="Koehrsen M."/>
            <person name="Alvarado L."/>
            <person name="Berlin A."/>
            <person name="Chapman S.B."/>
            <person name="Chen Z."/>
            <person name="Freedman E."/>
            <person name="Gellesch M."/>
            <person name="Goldberg J."/>
            <person name="Griggs A."/>
            <person name="Gujja S."/>
            <person name="Heilman E.R."/>
            <person name="Heiman D."/>
            <person name="Hepburn T."/>
            <person name="Howarth C."/>
            <person name="Jen D."/>
            <person name="Larson L."/>
            <person name="Mehta T."/>
            <person name="Neiman D."/>
            <person name="Pearson M."/>
            <person name="Roberts A."/>
            <person name="Saif S."/>
            <person name="Shea T."/>
            <person name="Shenoy N."/>
            <person name="Sisk P."/>
            <person name="Stolte C."/>
            <person name="Sykes S."/>
            <person name="Walk T."/>
            <person name="White J."/>
            <person name="Yandava C."/>
            <person name="Haas B."/>
            <person name="Nusbaum C."/>
            <person name="Birren B."/>
        </authorList>
    </citation>
    <scope>NUCLEOTIDE SEQUENCE</scope>
    <source>
        <strain evidence="2">R3-111a-1</strain>
    </source>
</reference>
<dbReference type="RefSeq" id="XP_009225664.1">
    <property type="nucleotide sequence ID" value="XM_009227400.1"/>
</dbReference>
<dbReference type="Proteomes" id="UP000006039">
    <property type="component" value="Unassembled WGS sequence"/>
</dbReference>
<reference evidence="3" key="4">
    <citation type="journal article" date="2015" name="G3 (Bethesda)">
        <title>Genome sequences of three phytopathogenic species of the Magnaporthaceae family of fungi.</title>
        <authorList>
            <person name="Okagaki L.H."/>
            <person name="Nunes C.C."/>
            <person name="Sailsbery J."/>
            <person name="Clay B."/>
            <person name="Brown D."/>
            <person name="John T."/>
            <person name="Oh Y."/>
            <person name="Young N."/>
            <person name="Fitzgerald M."/>
            <person name="Haas B.J."/>
            <person name="Zeng Q."/>
            <person name="Young S."/>
            <person name="Adiconis X."/>
            <person name="Fan L."/>
            <person name="Levin J.Z."/>
            <person name="Mitchell T.K."/>
            <person name="Okubara P.A."/>
            <person name="Farman M.L."/>
            <person name="Kohn L.M."/>
            <person name="Birren B."/>
            <person name="Ma L.-J."/>
            <person name="Dean R.A."/>
        </authorList>
    </citation>
    <scope>NUCLEOTIDE SEQUENCE</scope>
    <source>
        <strain evidence="3">R3-111a-1</strain>
    </source>
</reference>
<evidence type="ECO:0000313" key="3">
    <source>
        <dbReference type="EnsemblFungi" id="EJT72690"/>
    </source>
</evidence>
<dbReference type="GeneID" id="20350007"/>
<reference evidence="3" key="5">
    <citation type="submission" date="2018-04" db="UniProtKB">
        <authorList>
            <consortium name="EnsemblFungi"/>
        </authorList>
    </citation>
    <scope>IDENTIFICATION</scope>
    <source>
        <strain evidence="3">R3-111a-1</strain>
    </source>
</reference>